<feature type="compositionally biased region" description="Pro residues" evidence="2">
    <location>
        <begin position="213"/>
        <end position="235"/>
    </location>
</feature>
<feature type="domain" description="Plastocyanin-like" evidence="3">
    <location>
        <begin position="400"/>
        <end position="535"/>
    </location>
</feature>
<evidence type="ECO:0000313" key="6">
    <source>
        <dbReference type="Proteomes" id="UP000679749"/>
    </source>
</evidence>
<comment type="similarity">
    <text evidence="1">Belongs to the multicopper oxidase family.</text>
</comment>
<feature type="compositionally biased region" description="Low complexity" evidence="2">
    <location>
        <begin position="578"/>
        <end position="601"/>
    </location>
</feature>
<dbReference type="PANTHER" id="PTHR48267:SF1">
    <property type="entry name" value="BILIRUBIN OXIDASE"/>
    <property type="match status" value="1"/>
</dbReference>
<dbReference type="GO" id="GO:0005507">
    <property type="term" value="F:copper ion binding"/>
    <property type="evidence" value="ECO:0007669"/>
    <property type="project" value="InterPro"/>
</dbReference>
<keyword evidence="6" id="KW-1185">Reference proteome</keyword>
<sequence>MSFLTKFVDALPLPSVIQPVGYRDGIPFYEVTMKQVRQKLHRDLPPTTVWGYNGMYPGPTFEVLRNQPIFVKWENELPFEHLLPVDRTVHGAEPSEPSVRTVVHLHGGRVRPENDGYPEAWFTRNFKNFGTKFLHEVYYYPNCQRPTTLWYHDHAIGITRLNVYAGLAGFYLIRDKKEEKLNLPRGKYEIPLVIQDRSFYPNGELFYPSQPGHQPPPAQQPPPPIFPAPEPPPPFDESALPNPSVVPEFFGNTALVNGKVWPYLEVEPRKYRFRILNGSNARFYRLRLSSGQDFIQIGTDGGFLEKPVKVSNATGLLLAPGERADVIVDFSKHRGQKIILTNDAPAPFPNGSPDSPPLPQIMEFRVRKKRSKSDKSQIPKKLSCLERLEPNGVTVRQNFLMEIDDPEFPARLKLLLNGMEWNELPITETPYNGTVEVWELYNLTGDTHPIHLHLVQFQILNREPITVDENGNIAIVGPAREPDPNERGWKDIVRANPEEVTRIIARFGPFTGIYPWHCHILEHEDHEMMRPYEVLQNPNFDPCIPIPEMCPDDSFTQCCQEEYEQCGCKEDHDESSSHYESSSYDESSSYVESSSYDESSS</sequence>
<feature type="domain" description="Plastocyanin-like" evidence="4">
    <location>
        <begin position="46"/>
        <end position="83"/>
    </location>
</feature>
<organism evidence="5 6">
    <name type="scientific">Neobacillus rhizophilus</name>
    <dbReference type="NCBI Taxonomy" id="2833579"/>
    <lineage>
        <taxon>Bacteria</taxon>
        <taxon>Bacillati</taxon>
        <taxon>Bacillota</taxon>
        <taxon>Bacilli</taxon>
        <taxon>Bacillales</taxon>
        <taxon>Bacillaceae</taxon>
        <taxon>Neobacillus</taxon>
    </lineage>
</organism>
<dbReference type="Pfam" id="PF07732">
    <property type="entry name" value="Cu-oxidase_3"/>
    <property type="match status" value="2"/>
</dbReference>
<dbReference type="InterPro" id="IPR045087">
    <property type="entry name" value="Cu-oxidase_fam"/>
</dbReference>
<comment type="caution">
    <text evidence="5">The sequence shown here is derived from an EMBL/GenBank/DDBJ whole genome shotgun (WGS) entry which is preliminary data.</text>
</comment>
<dbReference type="InterPro" id="IPR008972">
    <property type="entry name" value="Cupredoxin"/>
</dbReference>
<feature type="region of interest" description="Disordered" evidence="2">
    <location>
        <begin position="569"/>
        <end position="601"/>
    </location>
</feature>
<evidence type="ECO:0000256" key="2">
    <source>
        <dbReference type="SAM" id="MobiDB-lite"/>
    </source>
</evidence>
<dbReference type="EMBL" id="JAGYPF010000004">
    <property type="protein sequence ID" value="MBS4215034.1"/>
    <property type="molecule type" value="Genomic_DNA"/>
</dbReference>
<evidence type="ECO:0000259" key="3">
    <source>
        <dbReference type="Pfam" id="PF07731"/>
    </source>
</evidence>
<reference evidence="5" key="1">
    <citation type="submission" date="2021-05" db="EMBL/GenBank/DDBJ databases">
        <title>Novel Bacillus species.</title>
        <authorList>
            <person name="Liu G."/>
        </authorList>
    </citation>
    <scope>NUCLEOTIDE SEQUENCE</scope>
    <source>
        <strain evidence="5">FJAT-49825</strain>
    </source>
</reference>
<dbReference type="CDD" id="cd13868">
    <property type="entry name" value="CuRO_2_CotA_like"/>
    <property type="match status" value="1"/>
</dbReference>
<dbReference type="GO" id="GO:0016491">
    <property type="term" value="F:oxidoreductase activity"/>
    <property type="evidence" value="ECO:0007669"/>
    <property type="project" value="InterPro"/>
</dbReference>
<feature type="domain" description="Plastocyanin-like" evidence="4">
    <location>
        <begin position="100"/>
        <end position="177"/>
    </location>
</feature>
<evidence type="ECO:0000259" key="4">
    <source>
        <dbReference type="Pfam" id="PF07732"/>
    </source>
</evidence>
<dbReference type="AlphaFoldDB" id="A0A942UCY9"/>
<protein>
    <submittedName>
        <fullName evidence="5">Multicopper oxidase domain-containing protein</fullName>
    </submittedName>
</protein>
<dbReference type="RefSeq" id="WP_213119527.1">
    <property type="nucleotide sequence ID" value="NZ_JAGYPF010000004.1"/>
</dbReference>
<accession>A0A942UCY9</accession>
<gene>
    <name evidence="5" type="ORF">KHA99_21540</name>
</gene>
<name>A0A942UCY9_9BACI</name>
<dbReference type="PANTHER" id="PTHR48267">
    <property type="entry name" value="CUPREDOXIN SUPERFAMILY PROTEIN"/>
    <property type="match status" value="1"/>
</dbReference>
<dbReference type="CDD" id="cd13891">
    <property type="entry name" value="CuRO_3_CotA_like"/>
    <property type="match status" value="1"/>
</dbReference>
<evidence type="ECO:0000313" key="5">
    <source>
        <dbReference type="EMBL" id="MBS4215034.1"/>
    </source>
</evidence>
<dbReference type="FunFam" id="2.60.40.420:FF:000087">
    <property type="entry name" value="Spore coat protein A"/>
    <property type="match status" value="1"/>
</dbReference>
<dbReference type="SUPFAM" id="SSF49503">
    <property type="entry name" value="Cupredoxins"/>
    <property type="match status" value="3"/>
</dbReference>
<dbReference type="CDD" id="cd13844">
    <property type="entry name" value="CuRO_1_BOD_CotA_like"/>
    <property type="match status" value="1"/>
</dbReference>
<feature type="region of interest" description="Disordered" evidence="2">
    <location>
        <begin position="205"/>
        <end position="238"/>
    </location>
</feature>
<dbReference type="Proteomes" id="UP000679749">
    <property type="component" value="Unassembled WGS sequence"/>
</dbReference>
<dbReference type="Pfam" id="PF07731">
    <property type="entry name" value="Cu-oxidase_2"/>
    <property type="match status" value="1"/>
</dbReference>
<evidence type="ECO:0000256" key="1">
    <source>
        <dbReference type="ARBA" id="ARBA00010609"/>
    </source>
</evidence>
<proteinExistence type="inferred from homology"/>
<dbReference type="InterPro" id="IPR011707">
    <property type="entry name" value="Cu-oxidase-like_N"/>
</dbReference>
<dbReference type="InterPro" id="IPR011706">
    <property type="entry name" value="Cu-oxidase_C"/>
</dbReference>
<dbReference type="Gene3D" id="2.60.40.420">
    <property type="entry name" value="Cupredoxins - blue copper proteins"/>
    <property type="match status" value="3"/>
</dbReference>